<name>A0A926QKV5_9BACL</name>
<dbReference type="EMBL" id="JACVVD010000005">
    <property type="protein sequence ID" value="MBD0381819.1"/>
    <property type="molecule type" value="Genomic_DNA"/>
</dbReference>
<gene>
    <name evidence="2" type="ORF">ICC18_16970</name>
</gene>
<keyword evidence="3" id="KW-1185">Reference proteome</keyword>
<protein>
    <submittedName>
        <fullName evidence="2">DUF2238 domain-containing protein</fullName>
    </submittedName>
</protein>
<evidence type="ECO:0000313" key="2">
    <source>
        <dbReference type="EMBL" id="MBD0381819.1"/>
    </source>
</evidence>
<reference evidence="2" key="1">
    <citation type="submission" date="2020-09" db="EMBL/GenBank/DDBJ databases">
        <title>Draft Genome Sequence of Paenibacillus sp. WST5.</title>
        <authorList>
            <person name="Bao Z."/>
        </authorList>
    </citation>
    <scope>NUCLEOTIDE SEQUENCE</scope>
    <source>
        <strain evidence="2">WST5</strain>
    </source>
</reference>
<keyword evidence="1" id="KW-0812">Transmembrane</keyword>
<evidence type="ECO:0000313" key="3">
    <source>
        <dbReference type="Proteomes" id="UP000650466"/>
    </source>
</evidence>
<sequence length="227" mass="26141">MTDKRSLWLNNGIPFRDNWPLQVIIVLYVGFWNWLAVSPYSRFDWFLENLLIWATLVGLVGTYSRFAFTNLSYTLIALFLALHTWGAHYSYNENMVDVLLKQLLHAERDHYDRLVHFNFGLLLAYPIHEAMGAWTRLRSRWLYVMTCTIVLALGAFYELIEMWVAMIVAPEIGTLFLGTQGDPWDAQHDMELALYGAVLAMLVTGLINKRRTGVQSSKRSMKVSNGG</sequence>
<proteinExistence type="predicted"/>
<dbReference type="PIRSF" id="PIRSF020606">
    <property type="entry name" value="UCP020606"/>
    <property type="match status" value="1"/>
</dbReference>
<feature type="transmembrane region" description="Helical" evidence="1">
    <location>
        <begin position="192"/>
        <end position="208"/>
    </location>
</feature>
<dbReference type="Proteomes" id="UP000650466">
    <property type="component" value="Unassembled WGS sequence"/>
</dbReference>
<feature type="transmembrane region" description="Helical" evidence="1">
    <location>
        <begin position="140"/>
        <end position="160"/>
    </location>
</feature>
<accession>A0A926QKV5</accession>
<feature type="transmembrane region" description="Helical" evidence="1">
    <location>
        <begin position="46"/>
        <end position="64"/>
    </location>
</feature>
<dbReference type="InterPro" id="IPR014509">
    <property type="entry name" value="YjdF-like"/>
</dbReference>
<dbReference type="InterPro" id="IPR058534">
    <property type="entry name" value="YjdF"/>
</dbReference>
<organism evidence="2 3">
    <name type="scientific">Paenibacillus sedimenti</name>
    <dbReference type="NCBI Taxonomy" id="2770274"/>
    <lineage>
        <taxon>Bacteria</taxon>
        <taxon>Bacillati</taxon>
        <taxon>Bacillota</taxon>
        <taxon>Bacilli</taxon>
        <taxon>Bacillales</taxon>
        <taxon>Paenibacillaceae</taxon>
        <taxon>Paenibacillus</taxon>
    </lineage>
</organism>
<feature type="transmembrane region" description="Helical" evidence="1">
    <location>
        <begin position="71"/>
        <end position="91"/>
    </location>
</feature>
<comment type="caution">
    <text evidence="2">The sequence shown here is derived from an EMBL/GenBank/DDBJ whole genome shotgun (WGS) entry which is preliminary data.</text>
</comment>
<dbReference type="Pfam" id="PF09997">
    <property type="entry name" value="DUF2238"/>
    <property type="match status" value="1"/>
</dbReference>
<feature type="transmembrane region" description="Helical" evidence="1">
    <location>
        <begin position="21"/>
        <end position="40"/>
    </location>
</feature>
<keyword evidence="1" id="KW-1133">Transmembrane helix</keyword>
<evidence type="ECO:0000256" key="1">
    <source>
        <dbReference type="SAM" id="Phobius"/>
    </source>
</evidence>
<dbReference type="AlphaFoldDB" id="A0A926QKV5"/>
<keyword evidence="1" id="KW-0472">Membrane</keyword>